<dbReference type="EMBL" id="DVAB01000007">
    <property type="protein sequence ID" value="HIK00047.1"/>
    <property type="molecule type" value="Genomic_DNA"/>
</dbReference>
<protein>
    <submittedName>
        <fullName evidence="1">Uncharacterized protein</fullName>
    </submittedName>
</protein>
<keyword evidence="2" id="KW-1185">Reference proteome</keyword>
<dbReference type="AlphaFoldDB" id="A0A832UQX4"/>
<proteinExistence type="predicted"/>
<evidence type="ECO:0000313" key="2">
    <source>
        <dbReference type="Proteomes" id="UP000646946"/>
    </source>
</evidence>
<organism evidence="1 2">
    <name type="scientific">Candidatus Naiadarchaeum limnaeum</name>
    <dbReference type="NCBI Taxonomy" id="2756139"/>
    <lineage>
        <taxon>Archaea</taxon>
        <taxon>Candidatus Undinarchaeota</taxon>
        <taxon>Candidatus Undinarchaeia</taxon>
        <taxon>Candidatus Naiadarchaeales</taxon>
        <taxon>Candidatus Naiadarchaeaceae</taxon>
        <taxon>Candidatus Naiadarchaeum</taxon>
    </lineage>
</organism>
<dbReference type="Proteomes" id="UP000646946">
    <property type="component" value="Unassembled WGS sequence"/>
</dbReference>
<reference evidence="1 2" key="1">
    <citation type="journal article" name="Nat. Commun.">
        <title>Undinarchaeota illuminate DPANN phylogeny and the impact of gene transfer on archaeal evolution.</title>
        <authorList>
            <person name="Dombrowski N."/>
            <person name="Williams T.A."/>
            <person name="Sun J."/>
            <person name="Woodcroft B.J."/>
            <person name="Lee J.H."/>
            <person name="Minh B.Q."/>
            <person name="Rinke C."/>
            <person name="Spang A."/>
        </authorList>
    </citation>
    <scope>NUCLEOTIDE SEQUENCE [LARGE SCALE GENOMIC DNA]</scope>
    <source>
        <strain evidence="1">MAG_bin1129</strain>
    </source>
</reference>
<name>A0A832UQX4_9ARCH</name>
<accession>A0A832UQX4</accession>
<evidence type="ECO:0000313" key="1">
    <source>
        <dbReference type="EMBL" id="HIK00047.1"/>
    </source>
</evidence>
<sequence length="96" mass="10952">MKRFITTMIRRTITFNVDIYNELMNIRASAISAGKEMSFTTIVNVVLLGGILGANKFDTSIWKEILSFIEEESSVLELEALRDQYVEKMVKKMATP</sequence>
<gene>
    <name evidence="1" type="ORF">H1016_00725</name>
</gene>
<comment type="caution">
    <text evidence="1">The sequence shown here is derived from an EMBL/GenBank/DDBJ whole genome shotgun (WGS) entry which is preliminary data.</text>
</comment>